<dbReference type="EMBL" id="BRZM01000005">
    <property type="protein sequence ID" value="GLD48097.1"/>
    <property type="molecule type" value="Genomic_DNA"/>
</dbReference>
<protein>
    <submittedName>
        <fullName evidence="1">NXPE family member 3-like protein</fullName>
    </submittedName>
</protein>
<accession>A0AAD3M5S7</accession>
<proteinExistence type="predicted"/>
<evidence type="ECO:0000313" key="2">
    <source>
        <dbReference type="Proteomes" id="UP001279410"/>
    </source>
</evidence>
<dbReference type="Proteomes" id="UP001279410">
    <property type="component" value="Unassembled WGS sequence"/>
</dbReference>
<sequence length="98" mass="11028">MDDLKNKVSSTIFTREFPLTLPVHQAVCPINLYSTEGLCGSKPPTRLPSLGLKLHLHQLQFLWSRPAQSCPQHLHNSPRKGGGQWHVGDHLEVMIKIL</sequence>
<evidence type="ECO:0000313" key="1">
    <source>
        <dbReference type="EMBL" id="GLD48097.1"/>
    </source>
</evidence>
<organism evidence="1 2">
    <name type="scientific">Lates japonicus</name>
    <name type="common">Japanese lates</name>
    <dbReference type="NCBI Taxonomy" id="270547"/>
    <lineage>
        <taxon>Eukaryota</taxon>
        <taxon>Metazoa</taxon>
        <taxon>Chordata</taxon>
        <taxon>Craniata</taxon>
        <taxon>Vertebrata</taxon>
        <taxon>Euteleostomi</taxon>
        <taxon>Actinopterygii</taxon>
        <taxon>Neopterygii</taxon>
        <taxon>Teleostei</taxon>
        <taxon>Neoteleostei</taxon>
        <taxon>Acanthomorphata</taxon>
        <taxon>Carangaria</taxon>
        <taxon>Carangaria incertae sedis</taxon>
        <taxon>Centropomidae</taxon>
        <taxon>Lates</taxon>
    </lineage>
</organism>
<reference evidence="1" key="1">
    <citation type="submission" date="2022-08" db="EMBL/GenBank/DDBJ databases">
        <title>Genome sequencing of akame (Lates japonicus).</title>
        <authorList>
            <person name="Hashiguchi Y."/>
            <person name="Takahashi H."/>
        </authorList>
    </citation>
    <scope>NUCLEOTIDE SEQUENCE</scope>
    <source>
        <strain evidence="1">Kochi</strain>
    </source>
</reference>
<comment type="caution">
    <text evidence="1">The sequence shown here is derived from an EMBL/GenBank/DDBJ whole genome shotgun (WGS) entry which is preliminary data.</text>
</comment>
<name>A0AAD3M5S7_LATJO</name>
<gene>
    <name evidence="1" type="ORF">AKAME5_000213300</name>
</gene>
<dbReference type="AlphaFoldDB" id="A0AAD3M5S7"/>
<keyword evidence="2" id="KW-1185">Reference proteome</keyword>